<dbReference type="InParanoid" id="A0A540VIM9"/>
<evidence type="ECO:0000313" key="10">
    <source>
        <dbReference type="Proteomes" id="UP000317371"/>
    </source>
</evidence>
<keyword evidence="4 7" id="KW-0812">Transmembrane</keyword>
<dbReference type="PROSITE" id="PS50928">
    <property type="entry name" value="ABC_TM1"/>
    <property type="match status" value="1"/>
</dbReference>
<dbReference type="Pfam" id="PF12911">
    <property type="entry name" value="OppC_N"/>
    <property type="match status" value="1"/>
</dbReference>
<proteinExistence type="inferred from homology"/>
<sequence length="295" mass="31584">MQGAQTIDLAVQLPQTLTQRQRMWRAFTRNRVAVVGLVLVILIAFVAVAAPWLAPADPIAQAARERLSPPSPAHPLGQDNYGRDILSRLIYGTRISLLVGILSVLLGASVGTAMGVIAGYRGGWVEAILMRVVDTLLAFPDLITGLLVLAVLGGGLDKMIIAIGIVISPRFARLAHGPTLALREKDFISAARSIGVGHIRMLTRHILPNIVSELLVMASLWTASAIRIEASLSFIGLGVAPPTPTWGQMINDGTQYLTSLPWFSVAPGLAILVTVMAFNLLGDGLRDVLDPRMQN</sequence>
<organism evidence="9 10">
    <name type="scientific">Litorilinea aerophila</name>
    <dbReference type="NCBI Taxonomy" id="1204385"/>
    <lineage>
        <taxon>Bacteria</taxon>
        <taxon>Bacillati</taxon>
        <taxon>Chloroflexota</taxon>
        <taxon>Caldilineae</taxon>
        <taxon>Caldilineales</taxon>
        <taxon>Caldilineaceae</taxon>
        <taxon>Litorilinea</taxon>
    </lineage>
</organism>
<dbReference type="GO" id="GO:0005886">
    <property type="term" value="C:plasma membrane"/>
    <property type="evidence" value="ECO:0007669"/>
    <property type="project" value="UniProtKB-SubCell"/>
</dbReference>
<evidence type="ECO:0000256" key="5">
    <source>
        <dbReference type="ARBA" id="ARBA00022989"/>
    </source>
</evidence>
<dbReference type="RefSeq" id="WP_141609360.1">
    <property type="nucleotide sequence ID" value="NZ_VIGC02000007.1"/>
</dbReference>
<dbReference type="PANTHER" id="PTHR43386">
    <property type="entry name" value="OLIGOPEPTIDE TRANSPORT SYSTEM PERMEASE PROTEIN APPC"/>
    <property type="match status" value="1"/>
</dbReference>
<protein>
    <submittedName>
        <fullName evidence="9">ABC transporter permease</fullName>
    </submittedName>
</protein>
<dbReference type="OrthoDB" id="9776213at2"/>
<comment type="caution">
    <text evidence="9">The sequence shown here is derived from an EMBL/GenBank/DDBJ whole genome shotgun (WGS) entry which is preliminary data.</text>
</comment>
<comment type="similarity">
    <text evidence="7">Belongs to the binding-protein-dependent transport system permease family.</text>
</comment>
<evidence type="ECO:0000256" key="3">
    <source>
        <dbReference type="ARBA" id="ARBA00022475"/>
    </source>
</evidence>
<dbReference type="AlphaFoldDB" id="A0A540VIM9"/>
<dbReference type="InterPro" id="IPR000515">
    <property type="entry name" value="MetI-like"/>
</dbReference>
<feature type="transmembrane region" description="Helical" evidence="7">
    <location>
        <begin position="260"/>
        <end position="282"/>
    </location>
</feature>
<dbReference type="PANTHER" id="PTHR43386:SF25">
    <property type="entry name" value="PEPTIDE ABC TRANSPORTER PERMEASE PROTEIN"/>
    <property type="match status" value="1"/>
</dbReference>
<keyword evidence="6 7" id="KW-0472">Membrane</keyword>
<feature type="transmembrane region" description="Helical" evidence="7">
    <location>
        <begin position="132"/>
        <end position="153"/>
    </location>
</feature>
<evidence type="ECO:0000259" key="8">
    <source>
        <dbReference type="PROSITE" id="PS50928"/>
    </source>
</evidence>
<accession>A0A540VIM9</accession>
<dbReference type="Pfam" id="PF00528">
    <property type="entry name" value="BPD_transp_1"/>
    <property type="match status" value="1"/>
</dbReference>
<dbReference type="EMBL" id="VIGC01000007">
    <property type="protein sequence ID" value="TQE96618.1"/>
    <property type="molecule type" value="Genomic_DNA"/>
</dbReference>
<feature type="transmembrane region" description="Helical" evidence="7">
    <location>
        <begin position="32"/>
        <end position="54"/>
    </location>
</feature>
<evidence type="ECO:0000313" key="9">
    <source>
        <dbReference type="EMBL" id="TQE96618.1"/>
    </source>
</evidence>
<name>A0A540VIM9_9CHLR</name>
<reference evidence="9 10" key="1">
    <citation type="submission" date="2019-06" db="EMBL/GenBank/DDBJ databases">
        <title>Genome sequence of Litorilinea aerophila BAA-2444.</title>
        <authorList>
            <person name="Maclea K.S."/>
            <person name="Maurais E.G."/>
            <person name="Iannazzi L.C."/>
        </authorList>
    </citation>
    <scope>NUCLEOTIDE SEQUENCE [LARGE SCALE GENOMIC DNA]</scope>
    <source>
        <strain evidence="9 10">ATCC BAA-2444</strain>
    </source>
</reference>
<dbReference type="Proteomes" id="UP000317371">
    <property type="component" value="Unassembled WGS sequence"/>
</dbReference>
<keyword evidence="2 7" id="KW-0813">Transport</keyword>
<evidence type="ECO:0000256" key="6">
    <source>
        <dbReference type="ARBA" id="ARBA00023136"/>
    </source>
</evidence>
<dbReference type="Gene3D" id="1.10.3720.10">
    <property type="entry name" value="MetI-like"/>
    <property type="match status" value="1"/>
</dbReference>
<comment type="subcellular location">
    <subcellularLocation>
        <location evidence="1 7">Cell membrane</location>
        <topology evidence="1 7">Multi-pass membrane protein</topology>
    </subcellularLocation>
</comment>
<evidence type="ECO:0000256" key="1">
    <source>
        <dbReference type="ARBA" id="ARBA00004651"/>
    </source>
</evidence>
<dbReference type="InterPro" id="IPR035906">
    <property type="entry name" value="MetI-like_sf"/>
</dbReference>
<evidence type="ECO:0000256" key="2">
    <source>
        <dbReference type="ARBA" id="ARBA00022448"/>
    </source>
</evidence>
<dbReference type="GO" id="GO:0055085">
    <property type="term" value="P:transmembrane transport"/>
    <property type="evidence" value="ECO:0007669"/>
    <property type="project" value="InterPro"/>
</dbReference>
<evidence type="ECO:0000256" key="7">
    <source>
        <dbReference type="RuleBase" id="RU363032"/>
    </source>
</evidence>
<dbReference type="InterPro" id="IPR050366">
    <property type="entry name" value="BP-dependent_transpt_permease"/>
</dbReference>
<evidence type="ECO:0000256" key="4">
    <source>
        <dbReference type="ARBA" id="ARBA00022692"/>
    </source>
</evidence>
<feature type="transmembrane region" description="Helical" evidence="7">
    <location>
        <begin position="95"/>
        <end position="120"/>
    </location>
</feature>
<dbReference type="SUPFAM" id="SSF161098">
    <property type="entry name" value="MetI-like"/>
    <property type="match status" value="1"/>
</dbReference>
<keyword evidence="3" id="KW-1003">Cell membrane</keyword>
<dbReference type="InterPro" id="IPR025966">
    <property type="entry name" value="OppC_N"/>
</dbReference>
<keyword evidence="10" id="KW-1185">Reference proteome</keyword>
<dbReference type="CDD" id="cd06261">
    <property type="entry name" value="TM_PBP2"/>
    <property type="match status" value="1"/>
</dbReference>
<keyword evidence="5 7" id="KW-1133">Transmembrane helix</keyword>
<gene>
    <name evidence="9" type="ORF">FKZ61_06920</name>
</gene>
<feature type="domain" description="ABC transmembrane type-1" evidence="8">
    <location>
        <begin position="93"/>
        <end position="282"/>
    </location>
</feature>